<dbReference type="Proteomes" id="UP000185544">
    <property type="component" value="Chromosome"/>
</dbReference>
<name>A0A1L6MW22_9BACT</name>
<dbReference type="OrthoDB" id="9777604at2"/>
<evidence type="ECO:0000259" key="1">
    <source>
        <dbReference type="Pfam" id="PF14833"/>
    </source>
</evidence>
<protein>
    <recommendedName>
        <fullName evidence="1">3-hydroxyisobutyrate dehydrogenase-like NAD-binding domain-containing protein</fullName>
    </recommendedName>
</protein>
<dbReference type="GO" id="GO:0051287">
    <property type="term" value="F:NAD binding"/>
    <property type="evidence" value="ECO:0007669"/>
    <property type="project" value="InterPro"/>
</dbReference>
<gene>
    <name evidence="2" type="ORF">BCY86_02525</name>
</gene>
<evidence type="ECO:0000313" key="3">
    <source>
        <dbReference type="Proteomes" id="UP000185544"/>
    </source>
</evidence>
<sequence>MRRDYAPGFTVKLMQKDLGLVQQEADRLHTSLPLVSLVRGLFSLLKEEGRQQEGTQSLFKVLERLSLAEKQKTLT</sequence>
<dbReference type="PANTHER" id="PTHR43060">
    <property type="entry name" value="3-HYDROXYISOBUTYRATE DEHYDROGENASE-LIKE 1, MITOCHONDRIAL-RELATED"/>
    <property type="match status" value="1"/>
</dbReference>
<dbReference type="InterPro" id="IPR029154">
    <property type="entry name" value="HIBADH-like_NADP-bd"/>
</dbReference>
<dbReference type="SUPFAM" id="SSF48179">
    <property type="entry name" value="6-phosphogluconate dehydrogenase C-terminal domain-like"/>
    <property type="match status" value="1"/>
</dbReference>
<dbReference type="InterPro" id="IPR008927">
    <property type="entry name" value="6-PGluconate_DH-like_C_sf"/>
</dbReference>
<organism evidence="2 3">
    <name type="scientific">Pajaroellobacter abortibovis</name>
    <dbReference type="NCBI Taxonomy" id="1882918"/>
    <lineage>
        <taxon>Bacteria</taxon>
        <taxon>Pseudomonadati</taxon>
        <taxon>Myxococcota</taxon>
        <taxon>Polyangia</taxon>
        <taxon>Polyangiales</taxon>
        <taxon>Polyangiaceae</taxon>
    </lineage>
</organism>
<feature type="domain" description="3-hydroxyisobutyrate dehydrogenase-like NAD-binding" evidence="1">
    <location>
        <begin position="2"/>
        <end position="62"/>
    </location>
</feature>
<reference evidence="2 3" key="1">
    <citation type="submission" date="2016-08" db="EMBL/GenBank/DDBJ databases">
        <title>Identification and validation of antigenic proteins from Pajaroellobacter abortibovis using de-novo genome sequence assembly and reverse vaccinology.</title>
        <authorList>
            <person name="Welly B.T."/>
            <person name="Miller M.R."/>
            <person name="Stott J.L."/>
            <person name="Blanchard M.T."/>
            <person name="Islas-Trejo A.D."/>
            <person name="O'Rourke S.M."/>
            <person name="Young A.E."/>
            <person name="Medrano J.F."/>
            <person name="Van Eenennaam A.L."/>
        </authorList>
    </citation>
    <scope>NUCLEOTIDE SEQUENCE [LARGE SCALE GENOMIC DNA]</scope>
    <source>
        <strain evidence="2 3">BTF92-0548A/99-0131</strain>
    </source>
</reference>
<dbReference type="AlphaFoldDB" id="A0A1L6MW22"/>
<keyword evidence="3" id="KW-1185">Reference proteome</keyword>
<proteinExistence type="predicted"/>
<accession>A0A1L6MW22</accession>
<dbReference type="InterPro" id="IPR013328">
    <property type="entry name" value="6PGD_dom2"/>
</dbReference>
<dbReference type="EMBL" id="CP016908">
    <property type="protein sequence ID" value="APR99674.1"/>
    <property type="molecule type" value="Genomic_DNA"/>
</dbReference>
<dbReference type="Gene3D" id="1.10.1040.10">
    <property type="entry name" value="N-(1-d-carboxylethyl)-l-norvaline Dehydrogenase, domain 2"/>
    <property type="match status" value="1"/>
</dbReference>
<dbReference type="KEGG" id="pabo:BCY86_02525"/>
<evidence type="ECO:0000313" key="2">
    <source>
        <dbReference type="EMBL" id="APR99674.1"/>
    </source>
</evidence>
<dbReference type="STRING" id="1882918.BCY86_02525"/>
<dbReference type="PANTHER" id="PTHR43060:SF15">
    <property type="entry name" value="3-HYDROXYISOBUTYRATE DEHYDROGENASE-LIKE 1, MITOCHONDRIAL-RELATED"/>
    <property type="match status" value="1"/>
</dbReference>
<dbReference type="Pfam" id="PF14833">
    <property type="entry name" value="NAD_binding_11"/>
    <property type="match status" value="1"/>
</dbReference>